<dbReference type="KEGG" id="bvz:BRAD3257_0463"/>
<sequence length="64" mass="6959">MHSWLPRSLPDAPHAAFVPALSVTPITFVFSANPGSLFNDLQGVVCERLRARRPRPGPPRPGIS</sequence>
<accession>A0A2U3PR59</accession>
<dbReference type="AlphaFoldDB" id="A0A2U3PR59"/>
<protein>
    <submittedName>
        <fullName evidence="1">Uncharacterized protein</fullName>
    </submittedName>
</protein>
<proteinExistence type="predicted"/>
<dbReference type="Proteomes" id="UP000246085">
    <property type="component" value="Chromosome BRAD3257"/>
</dbReference>
<reference evidence="1 2" key="1">
    <citation type="submission" date="2018-03" db="EMBL/GenBank/DDBJ databases">
        <authorList>
            <person name="Gully D."/>
        </authorList>
    </citation>
    <scope>NUCLEOTIDE SEQUENCE [LARGE SCALE GENOMIC DNA]</scope>
    <source>
        <strain evidence="1">ORS3257</strain>
    </source>
</reference>
<name>A0A2U3PR59_9BRAD</name>
<evidence type="ECO:0000313" key="2">
    <source>
        <dbReference type="Proteomes" id="UP000246085"/>
    </source>
</evidence>
<gene>
    <name evidence="1" type="ORF">BRAD3257_0463</name>
</gene>
<dbReference type="EMBL" id="LS398110">
    <property type="protein sequence ID" value="SPP91629.1"/>
    <property type="molecule type" value="Genomic_DNA"/>
</dbReference>
<evidence type="ECO:0000313" key="1">
    <source>
        <dbReference type="EMBL" id="SPP91629.1"/>
    </source>
</evidence>
<organism evidence="1 2">
    <name type="scientific">Bradyrhizobium vignae</name>
    <dbReference type="NCBI Taxonomy" id="1549949"/>
    <lineage>
        <taxon>Bacteria</taxon>
        <taxon>Pseudomonadati</taxon>
        <taxon>Pseudomonadota</taxon>
        <taxon>Alphaproteobacteria</taxon>
        <taxon>Hyphomicrobiales</taxon>
        <taxon>Nitrobacteraceae</taxon>
        <taxon>Bradyrhizobium</taxon>
    </lineage>
</organism>